<evidence type="ECO:0000313" key="3">
    <source>
        <dbReference type="Proteomes" id="UP001328107"/>
    </source>
</evidence>
<keyword evidence="1" id="KW-1133">Transmembrane helix</keyword>
<reference evidence="3" key="1">
    <citation type="submission" date="2022-10" db="EMBL/GenBank/DDBJ databases">
        <title>Genome assembly of Pristionchus species.</title>
        <authorList>
            <person name="Yoshida K."/>
            <person name="Sommer R.J."/>
        </authorList>
    </citation>
    <scope>NUCLEOTIDE SEQUENCE [LARGE SCALE GENOMIC DNA]</scope>
    <source>
        <strain evidence="3">RS5460</strain>
    </source>
</reference>
<dbReference type="Proteomes" id="UP001328107">
    <property type="component" value="Unassembled WGS sequence"/>
</dbReference>
<gene>
    <name evidence="2" type="ORF">PMAYCL1PPCAC_13829</name>
</gene>
<protein>
    <submittedName>
        <fullName evidence="2">Uncharacterized protein</fullName>
    </submittedName>
</protein>
<feature type="non-terminal residue" evidence="2">
    <location>
        <position position="1"/>
    </location>
</feature>
<evidence type="ECO:0000313" key="2">
    <source>
        <dbReference type="EMBL" id="GMR43634.1"/>
    </source>
</evidence>
<keyword evidence="1" id="KW-0812">Transmembrane</keyword>
<sequence length="94" mass="10379">SSSACSCMGGASTDGLQNILDSIQSHHQLLGYLVDLVRERTTRLLLLLSSDCLSSMLLVDLILALFLDFMGMHAFLNQIPLHIECQTEVRFPSI</sequence>
<keyword evidence="1" id="KW-0472">Membrane</keyword>
<organism evidence="2 3">
    <name type="scientific">Pristionchus mayeri</name>
    <dbReference type="NCBI Taxonomy" id="1317129"/>
    <lineage>
        <taxon>Eukaryota</taxon>
        <taxon>Metazoa</taxon>
        <taxon>Ecdysozoa</taxon>
        <taxon>Nematoda</taxon>
        <taxon>Chromadorea</taxon>
        <taxon>Rhabditida</taxon>
        <taxon>Rhabditina</taxon>
        <taxon>Diplogasteromorpha</taxon>
        <taxon>Diplogasteroidea</taxon>
        <taxon>Neodiplogasteridae</taxon>
        <taxon>Pristionchus</taxon>
    </lineage>
</organism>
<feature type="transmembrane region" description="Helical" evidence="1">
    <location>
        <begin position="44"/>
        <end position="67"/>
    </location>
</feature>
<comment type="caution">
    <text evidence="2">The sequence shown here is derived from an EMBL/GenBank/DDBJ whole genome shotgun (WGS) entry which is preliminary data.</text>
</comment>
<accession>A0AAN4ZQQ0</accession>
<dbReference type="EMBL" id="BTRK01000003">
    <property type="protein sequence ID" value="GMR43634.1"/>
    <property type="molecule type" value="Genomic_DNA"/>
</dbReference>
<proteinExistence type="predicted"/>
<dbReference type="AlphaFoldDB" id="A0AAN4ZQQ0"/>
<keyword evidence="3" id="KW-1185">Reference proteome</keyword>
<name>A0AAN4ZQQ0_9BILA</name>
<evidence type="ECO:0000256" key="1">
    <source>
        <dbReference type="SAM" id="Phobius"/>
    </source>
</evidence>